<accession>K0SL82</accession>
<feature type="compositionally biased region" description="Low complexity" evidence="1">
    <location>
        <begin position="29"/>
        <end position="61"/>
    </location>
</feature>
<comment type="caution">
    <text evidence="2">The sequence shown here is derived from an EMBL/GenBank/DDBJ whole genome shotgun (WGS) entry which is preliminary data.</text>
</comment>
<evidence type="ECO:0000313" key="3">
    <source>
        <dbReference type="Proteomes" id="UP000266841"/>
    </source>
</evidence>
<protein>
    <submittedName>
        <fullName evidence="2">Uncharacterized protein</fullName>
    </submittedName>
</protein>
<dbReference type="EMBL" id="AGNL01019652">
    <property type="protein sequence ID" value="EJK61681.1"/>
    <property type="molecule type" value="Genomic_DNA"/>
</dbReference>
<proteinExistence type="predicted"/>
<reference evidence="2 3" key="1">
    <citation type="journal article" date="2012" name="Genome Biol.">
        <title>Genome and low-iron response of an oceanic diatom adapted to chronic iron limitation.</title>
        <authorList>
            <person name="Lommer M."/>
            <person name="Specht M."/>
            <person name="Roy A.S."/>
            <person name="Kraemer L."/>
            <person name="Andreson R."/>
            <person name="Gutowska M.A."/>
            <person name="Wolf J."/>
            <person name="Bergner S.V."/>
            <person name="Schilhabel M.B."/>
            <person name="Klostermeier U.C."/>
            <person name="Beiko R.G."/>
            <person name="Rosenstiel P."/>
            <person name="Hippler M."/>
            <person name="Laroche J."/>
        </authorList>
    </citation>
    <scope>NUCLEOTIDE SEQUENCE [LARGE SCALE GENOMIC DNA]</scope>
    <source>
        <strain evidence="2 3">CCMP1005</strain>
    </source>
</reference>
<feature type="compositionally biased region" description="Low complexity" evidence="1">
    <location>
        <begin position="1"/>
        <end position="20"/>
    </location>
</feature>
<dbReference type="AlphaFoldDB" id="K0SL82"/>
<organism evidence="2 3">
    <name type="scientific">Thalassiosira oceanica</name>
    <name type="common">Marine diatom</name>
    <dbReference type="NCBI Taxonomy" id="159749"/>
    <lineage>
        <taxon>Eukaryota</taxon>
        <taxon>Sar</taxon>
        <taxon>Stramenopiles</taxon>
        <taxon>Ochrophyta</taxon>
        <taxon>Bacillariophyta</taxon>
        <taxon>Coscinodiscophyceae</taxon>
        <taxon>Thalassiosirophycidae</taxon>
        <taxon>Thalassiosirales</taxon>
        <taxon>Thalassiosiraceae</taxon>
        <taxon>Thalassiosira</taxon>
    </lineage>
</organism>
<evidence type="ECO:0000256" key="1">
    <source>
        <dbReference type="SAM" id="MobiDB-lite"/>
    </source>
</evidence>
<keyword evidence="3" id="KW-1185">Reference proteome</keyword>
<sequence length="147" mass="14080">SGAATSSGSLGLSTSDAGAAGVSGQVTLSSGTASSGTSGAVGIESGSSEFGSGGAISLSVGSGDGAGGTLSLSAGDSSADDGGLVQSIASGSSQTSGQRRGDESDRGPGQHLRRRAVDRRRPWIDGPGRGRHHQVRVDSGAATSRHG</sequence>
<feature type="region of interest" description="Disordered" evidence="1">
    <location>
        <begin position="1"/>
        <end position="147"/>
    </location>
</feature>
<evidence type="ECO:0000313" key="2">
    <source>
        <dbReference type="EMBL" id="EJK61681.1"/>
    </source>
</evidence>
<feature type="compositionally biased region" description="Basic and acidic residues" evidence="1">
    <location>
        <begin position="99"/>
        <end position="108"/>
    </location>
</feature>
<feature type="compositionally biased region" description="Low complexity" evidence="1">
    <location>
        <begin position="69"/>
        <end position="98"/>
    </location>
</feature>
<feature type="non-terminal residue" evidence="2">
    <location>
        <position position="1"/>
    </location>
</feature>
<dbReference type="Proteomes" id="UP000266841">
    <property type="component" value="Unassembled WGS sequence"/>
</dbReference>
<name>K0SL82_THAOC</name>
<gene>
    <name evidence="2" type="ORF">THAOC_17786</name>
</gene>